<dbReference type="FunFam" id="3.40.50.261:FF:000001">
    <property type="entry name" value="Succinate--CoA ligase [ADP-forming] subunit beta"/>
    <property type="match status" value="1"/>
</dbReference>
<comment type="function">
    <text evidence="9">GTP-specific succinyl-CoA synthetase functions in the citric acid cycle (TCA), coupling the hydrolysis of succinyl-CoA to the synthesis of GTP and thus represents the only step of substrate-level phosphorylation in the TCA. The beta subunit provides nucleotide specificity of the enzyme and binds the substrate succinate, while the binding sites for coenzyme A and phosphate are found in the alpha subunit.</text>
</comment>
<dbReference type="Gene3D" id="3.40.50.261">
    <property type="entry name" value="Succinyl-CoA synthetase domains"/>
    <property type="match status" value="1"/>
</dbReference>
<dbReference type="GO" id="GO:0004776">
    <property type="term" value="F:succinate-CoA ligase (GDP-forming) activity"/>
    <property type="evidence" value="ECO:0007669"/>
    <property type="project" value="UniProtKB-EC"/>
</dbReference>
<dbReference type="HAMAP" id="MF_00558">
    <property type="entry name" value="Succ_CoA_beta"/>
    <property type="match status" value="1"/>
</dbReference>
<dbReference type="PANTHER" id="PTHR11815">
    <property type="entry name" value="SUCCINYL-COA SYNTHETASE BETA CHAIN"/>
    <property type="match status" value="1"/>
</dbReference>
<dbReference type="PANTHER" id="PTHR11815:SF10">
    <property type="entry name" value="SUCCINATE--COA LIGASE [GDP-FORMING] SUBUNIT BETA, MITOCHONDRIAL"/>
    <property type="match status" value="1"/>
</dbReference>
<dbReference type="NCBIfam" id="NF001913">
    <property type="entry name" value="PRK00696.1"/>
    <property type="match status" value="1"/>
</dbReference>
<feature type="binding site" evidence="9">
    <location>
        <begin position="78"/>
        <end position="80"/>
    </location>
    <ligand>
        <name>GTP</name>
        <dbReference type="ChEBI" id="CHEBI:37565"/>
    </ligand>
</feature>
<dbReference type="AlphaFoldDB" id="A0AAN7TPX4"/>
<dbReference type="PIRSF" id="PIRSF001554">
    <property type="entry name" value="SucCS_beta"/>
    <property type="match status" value="1"/>
</dbReference>
<keyword evidence="3 9" id="KW-0436">Ligase</keyword>
<evidence type="ECO:0000259" key="11">
    <source>
        <dbReference type="PROSITE" id="PS50975"/>
    </source>
</evidence>
<evidence type="ECO:0000256" key="1">
    <source>
        <dbReference type="ARBA" id="ARBA00005064"/>
    </source>
</evidence>
<keyword evidence="13" id="KW-1185">Reference proteome</keyword>
<keyword evidence="6 9" id="KW-0460">Magnesium</keyword>
<comment type="cofactor">
    <cofactor evidence="9">
        <name>Mg(2+)</name>
        <dbReference type="ChEBI" id="CHEBI:18420"/>
    </cofactor>
    <text evidence="9">Binds 1 Mg(2+) ion per subunit.</text>
</comment>
<dbReference type="GO" id="GO:0005739">
    <property type="term" value="C:mitochondrion"/>
    <property type="evidence" value="ECO:0007669"/>
    <property type="project" value="UniProtKB-SubCell"/>
</dbReference>
<keyword evidence="8 9" id="KW-0342">GTP-binding</keyword>
<dbReference type="InterPro" id="IPR005811">
    <property type="entry name" value="SUCC_ACL_C"/>
</dbReference>
<accession>A0AAN7TPX4</accession>
<feature type="binding site" evidence="9">
    <location>
        <begin position="354"/>
        <end position="356"/>
    </location>
    <ligand>
        <name>substrate</name>
        <note>ligand shared with subunit alpha</note>
    </ligand>
</feature>
<keyword evidence="10" id="KW-0067">ATP-binding</keyword>
<dbReference type="InterPro" id="IPR013815">
    <property type="entry name" value="ATP_grasp_subdomain_1"/>
</dbReference>
<feature type="binding site" evidence="9">
    <location>
        <position position="232"/>
    </location>
    <ligand>
        <name>Mg(2+)</name>
        <dbReference type="ChEBI" id="CHEBI:18420"/>
    </ligand>
</feature>
<evidence type="ECO:0000313" key="12">
    <source>
        <dbReference type="EMBL" id="KAK5577064.1"/>
    </source>
</evidence>
<evidence type="ECO:0000256" key="4">
    <source>
        <dbReference type="ARBA" id="ARBA00022723"/>
    </source>
</evidence>
<dbReference type="GO" id="GO:0004775">
    <property type="term" value="F:succinate-CoA ligase (ADP-forming) activity"/>
    <property type="evidence" value="ECO:0007669"/>
    <property type="project" value="UniProtKB-UniRule"/>
</dbReference>
<name>A0AAN7TPX4_9MYCE</name>
<keyword evidence="5 9" id="KW-0547">Nucleotide-binding</keyword>
<dbReference type="GO" id="GO:0005525">
    <property type="term" value="F:GTP binding"/>
    <property type="evidence" value="ECO:0007669"/>
    <property type="project" value="UniProtKB-UniRule"/>
</dbReference>
<evidence type="ECO:0000256" key="10">
    <source>
        <dbReference type="PROSITE-ProRule" id="PRU00409"/>
    </source>
</evidence>
<dbReference type="EC" id="6.2.1.4" evidence="9"/>
<gene>
    <name evidence="12" type="ORF">RB653_002001</name>
</gene>
<dbReference type="Gene3D" id="3.30.1490.20">
    <property type="entry name" value="ATP-grasp fold, A domain"/>
    <property type="match status" value="1"/>
</dbReference>
<dbReference type="HAMAP" id="MF_03221">
    <property type="entry name" value="Succ_CoA_betaG_euk"/>
    <property type="match status" value="1"/>
</dbReference>
<dbReference type="EMBL" id="JAVFKY010000004">
    <property type="protein sequence ID" value="KAK5577064.1"/>
    <property type="molecule type" value="Genomic_DNA"/>
</dbReference>
<dbReference type="GO" id="GO:0000287">
    <property type="term" value="F:magnesium ion binding"/>
    <property type="evidence" value="ECO:0007669"/>
    <property type="project" value="UniProtKB-UniRule"/>
</dbReference>
<dbReference type="FunFam" id="3.30.470.20:FF:000002">
    <property type="entry name" value="Succinate--CoA ligase [ADP-forming] subunit beta"/>
    <property type="match status" value="1"/>
</dbReference>
<dbReference type="GO" id="GO:0005524">
    <property type="term" value="F:ATP binding"/>
    <property type="evidence" value="ECO:0007669"/>
    <property type="project" value="UniProtKB-UniRule"/>
</dbReference>
<dbReference type="PROSITE" id="PS50975">
    <property type="entry name" value="ATP_GRASP"/>
    <property type="match status" value="1"/>
</dbReference>
<keyword evidence="4 9" id="KW-0479">Metal-binding</keyword>
<comment type="similarity">
    <text evidence="9">Belongs to the succinate/malate CoA ligase beta subunit family. GTP-specific subunit beta subfamily.</text>
</comment>
<dbReference type="Gene3D" id="3.30.470.20">
    <property type="entry name" value="ATP-grasp fold, B domain"/>
    <property type="match status" value="1"/>
</dbReference>
<comment type="subunit">
    <text evidence="9">Heterodimer of an alpha and a beta subunit. The beta subunit determines specificity for GTP.</text>
</comment>
<comment type="caution">
    <text evidence="12">The sequence shown here is derived from an EMBL/GenBank/DDBJ whole genome shotgun (WGS) entry which is preliminary data.</text>
</comment>
<dbReference type="Proteomes" id="UP001344447">
    <property type="component" value="Unassembled WGS sequence"/>
</dbReference>
<dbReference type="SUPFAM" id="SSF52210">
    <property type="entry name" value="Succinyl-CoA synthetase domains"/>
    <property type="match status" value="1"/>
</dbReference>
<dbReference type="Pfam" id="PF00549">
    <property type="entry name" value="Ligase_CoA"/>
    <property type="match status" value="1"/>
</dbReference>
<dbReference type="InterPro" id="IPR034722">
    <property type="entry name" value="Succ_CoA_betaG_euk"/>
</dbReference>
<sequence>MAFFGSVKTIGEGVLRFNPSKYQVRYLNLHEFQSKSLMDKYGVNTQKWRVVTKASDAIKAASELKGELVVKAQVHAGGRGKGSFIETGFKGGVHLCKTGKEAERLCEEMLGKHLVTKQTTKEGTKVQSVMLAESVDPKRELYFAIVMDRKYGGPVMIASPQGGVDIETVAEETPDLIFKEPVDIIKGIRPEQTKKLAEKLGFTGEKAKIAQQQMENLYQLFIKSDATQVEINPFAETTDGQVICMDAKINFDDNASFRQKEIFEMRDTAEEDPREVEAGKFGLNYIGLDGNIGCMVNGAGLAMATMDIIKLKGGIPANFLDVGGSASEQAVTEAFKILTKDPRVKCLLVNIFGGIMKCDIIASGIVNASKQVGLKIPLVVRLEGTNVTIGKEILEKSGLNITSANDLDDAAVKAVNCLKN</sequence>
<dbReference type="NCBIfam" id="TIGR01016">
    <property type="entry name" value="sucCoAbeta"/>
    <property type="match status" value="1"/>
</dbReference>
<dbReference type="GO" id="GO:0006099">
    <property type="term" value="P:tricarboxylic acid cycle"/>
    <property type="evidence" value="ECO:0007669"/>
    <property type="project" value="UniProtKB-UniRule"/>
</dbReference>
<evidence type="ECO:0000313" key="13">
    <source>
        <dbReference type="Proteomes" id="UP001344447"/>
    </source>
</evidence>
<evidence type="ECO:0000256" key="2">
    <source>
        <dbReference type="ARBA" id="ARBA00022532"/>
    </source>
</evidence>
<evidence type="ECO:0000256" key="3">
    <source>
        <dbReference type="ARBA" id="ARBA00022598"/>
    </source>
</evidence>
<evidence type="ECO:0000256" key="9">
    <source>
        <dbReference type="HAMAP-Rule" id="MF_03221"/>
    </source>
</evidence>
<protein>
    <recommendedName>
        <fullName evidence="9">Succinate--CoA ligase [GDP-forming] subunit beta, mitochondrial</fullName>
        <ecNumber evidence="9">6.2.1.4</ecNumber>
    </recommendedName>
    <alternativeName>
        <fullName evidence="9">GTP-specific succinyl-CoA synthetase subunit beta</fullName>
        <shortName evidence="9">G-SCS</shortName>
        <shortName evidence="9">GTPSCS</shortName>
    </alternativeName>
    <alternativeName>
        <fullName evidence="9">Succinyl-CoA synthetase beta-G chain</fullName>
        <shortName evidence="9">SCS-betaG</shortName>
    </alternativeName>
</protein>
<keyword evidence="2 9" id="KW-0816">Tricarboxylic acid cycle</keyword>
<organism evidence="12 13">
    <name type="scientific">Dictyostelium firmibasis</name>
    <dbReference type="NCBI Taxonomy" id="79012"/>
    <lineage>
        <taxon>Eukaryota</taxon>
        <taxon>Amoebozoa</taxon>
        <taxon>Evosea</taxon>
        <taxon>Eumycetozoa</taxon>
        <taxon>Dictyostelia</taxon>
        <taxon>Dictyosteliales</taxon>
        <taxon>Dictyosteliaceae</taxon>
        <taxon>Dictyostelium</taxon>
    </lineage>
</organism>
<feature type="domain" description="ATP-grasp" evidence="11">
    <location>
        <begin position="35"/>
        <end position="263"/>
    </location>
</feature>
<dbReference type="PROSITE" id="PS01217">
    <property type="entry name" value="SUCCINYL_COA_LIG_3"/>
    <property type="match status" value="1"/>
</dbReference>
<dbReference type="InterPro" id="IPR016102">
    <property type="entry name" value="Succinyl-CoA_synth-like"/>
</dbReference>
<comment type="pathway">
    <text evidence="1 9">Carbohydrate metabolism; tricarboxylic acid cycle; succinate from succinyl-CoA (ligase route): step 1/1.</text>
</comment>
<dbReference type="InterPro" id="IPR011761">
    <property type="entry name" value="ATP-grasp"/>
</dbReference>
<evidence type="ECO:0000256" key="6">
    <source>
        <dbReference type="ARBA" id="ARBA00022842"/>
    </source>
</evidence>
<reference evidence="12 13" key="1">
    <citation type="submission" date="2023-11" db="EMBL/GenBank/DDBJ databases">
        <title>Dfirmibasis_genome.</title>
        <authorList>
            <person name="Edelbroek B."/>
            <person name="Kjellin J."/>
            <person name="Jerlstrom-Hultqvist J."/>
            <person name="Soderbom F."/>
        </authorList>
    </citation>
    <scope>NUCLEOTIDE SEQUENCE [LARGE SCALE GENOMIC DNA]</scope>
    <source>
        <strain evidence="12 13">TNS-C-14</strain>
    </source>
</reference>
<feature type="binding site" evidence="9">
    <location>
        <position position="297"/>
    </location>
    <ligand>
        <name>substrate</name>
        <note>ligand shared with subunit alpha</note>
    </ligand>
</feature>
<dbReference type="SUPFAM" id="SSF56059">
    <property type="entry name" value="Glutathione synthetase ATP-binding domain-like"/>
    <property type="match status" value="1"/>
</dbReference>
<dbReference type="InterPro" id="IPR005809">
    <property type="entry name" value="Succ_CoA_ligase-like_bsu"/>
</dbReference>
<feature type="binding site" evidence="9">
    <location>
        <position position="135"/>
    </location>
    <ligand>
        <name>GTP</name>
        <dbReference type="ChEBI" id="CHEBI:37565"/>
    </ligand>
</feature>
<feature type="binding site" evidence="9">
    <location>
        <position position="246"/>
    </location>
    <ligand>
        <name>Mg(2+)</name>
        <dbReference type="ChEBI" id="CHEBI:18420"/>
    </ligand>
</feature>
<dbReference type="Pfam" id="PF08442">
    <property type="entry name" value="ATP-grasp_2"/>
    <property type="match status" value="1"/>
</dbReference>
<proteinExistence type="inferred from homology"/>
<dbReference type="FunFam" id="3.30.1490.20:FF:000002">
    <property type="entry name" value="Succinate--CoA ligase [ADP-forming] subunit beta"/>
    <property type="match status" value="1"/>
</dbReference>
<evidence type="ECO:0000256" key="7">
    <source>
        <dbReference type="ARBA" id="ARBA00023128"/>
    </source>
</evidence>
<evidence type="ECO:0000256" key="5">
    <source>
        <dbReference type="ARBA" id="ARBA00022741"/>
    </source>
</evidence>
<feature type="site" description="Important for substrate specificity" evidence="9">
    <location>
        <position position="67"/>
    </location>
</feature>
<dbReference type="InterPro" id="IPR017866">
    <property type="entry name" value="Succ-CoA_synthase_bsu_CS"/>
</dbReference>
<feature type="site" description="Important for substrate specificity" evidence="9">
    <location>
        <position position="136"/>
    </location>
</feature>
<comment type="catalytic activity">
    <reaction evidence="9">
        <text>GTP + succinate + CoA = succinyl-CoA + GDP + phosphate</text>
        <dbReference type="Rhea" id="RHEA:22120"/>
        <dbReference type="ChEBI" id="CHEBI:30031"/>
        <dbReference type="ChEBI" id="CHEBI:37565"/>
        <dbReference type="ChEBI" id="CHEBI:43474"/>
        <dbReference type="ChEBI" id="CHEBI:57287"/>
        <dbReference type="ChEBI" id="CHEBI:57292"/>
        <dbReference type="ChEBI" id="CHEBI:58189"/>
        <dbReference type="EC" id="6.2.1.4"/>
    </reaction>
</comment>
<dbReference type="GO" id="GO:0042709">
    <property type="term" value="C:succinate-CoA ligase complex"/>
    <property type="evidence" value="ECO:0007669"/>
    <property type="project" value="TreeGrafter"/>
</dbReference>
<feature type="binding site" evidence="9">
    <location>
        <position position="46"/>
    </location>
    <ligand>
        <name>GTP</name>
        <dbReference type="ChEBI" id="CHEBI:37565"/>
    </ligand>
</feature>
<evidence type="ECO:0000256" key="8">
    <source>
        <dbReference type="ARBA" id="ARBA00023134"/>
    </source>
</evidence>
<dbReference type="GO" id="GO:0006104">
    <property type="term" value="P:succinyl-CoA metabolic process"/>
    <property type="evidence" value="ECO:0007669"/>
    <property type="project" value="InterPro"/>
</dbReference>
<dbReference type="InterPro" id="IPR013650">
    <property type="entry name" value="ATP-grasp_succ-CoA_synth-type"/>
</dbReference>
<keyword evidence="7 9" id="KW-0496">Mitochondrion</keyword>
<comment type="subcellular location">
    <subcellularLocation>
        <location evidence="9">Mitochondrion</location>
    </subcellularLocation>
</comment>